<evidence type="ECO:0000313" key="4">
    <source>
        <dbReference type="Proteomes" id="UP001500909"/>
    </source>
</evidence>
<dbReference type="RefSeq" id="WP_346092479.1">
    <property type="nucleotide sequence ID" value="NZ_BAAABY010000003.1"/>
</dbReference>
<dbReference type="PRINTS" id="PR00359">
    <property type="entry name" value="BP450"/>
</dbReference>
<protein>
    <submittedName>
        <fullName evidence="3">Cytochrome P450</fullName>
    </submittedName>
</protein>
<organism evidence="3 4">
    <name type="scientific">Streptomyces olivaceiscleroticus</name>
    <dbReference type="NCBI Taxonomy" id="68245"/>
    <lineage>
        <taxon>Bacteria</taxon>
        <taxon>Bacillati</taxon>
        <taxon>Actinomycetota</taxon>
        <taxon>Actinomycetes</taxon>
        <taxon>Kitasatosporales</taxon>
        <taxon>Streptomycetaceae</taxon>
        <taxon>Streptomyces</taxon>
    </lineage>
</organism>
<dbReference type="CDD" id="cd20623">
    <property type="entry name" value="CYP_unk"/>
    <property type="match status" value="1"/>
</dbReference>
<feature type="region of interest" description="Disordered" evidence="2">
    <location>
        <begin position="471"/>
        <end position="503"/>
    </location>
</feature>
<feature type="compositionally biased region" description="Low complexity" evidence="2">
    <location>
        <begin position="478"/>
        <end position="503"/>
    </location>
</feature>
<accession>A0ABP3J8X4</accession>
<feature type="region of interest" description="Disordered" evidence="2">
    <location>
        <begin position="1"/>
        <end position="74"/>
    </location>
</feature>
<evidence type="ECO:0000313" key="3">
    <source>
        <dbReference type="EMBL" id="GAA0443292.1"/>
    </source>
</evidence>
<name>A0ABP3J8X4_9ACTN</name>
<dbReference type="InterPro" id="IPR036396">
    <property type="entry name" value="Cyt_P450_sf"/>
</dbReference>
<dbReference type="SUPFAM" id="SSF48264">
    <property type="entry name" value="Cytochrome P450"/>
    <property type="match status" value="1"/>
</dbReference>
<gene>
    <name evidence="3" type="ORF">GCM10010361_04030</name>
</gene>
<feature type="compositionally biased region" description="Low complexity" evidence="2">
    <location>
        <begin position="30"/>
        <end position="42"/>
    </location>
</feature>
<dbReference type="EMBL" id="BAAABY010000003">
    <property type="protein sequence ID" value="GAA0443292.1"/>
    <property type="molecule type" value="Genomic_DNA"/>
</dbReference>
<dbReference type="PANTHER" id="PTHR46696:SF1">
    <property type="entry name" value="CYTOCHROME P450 YJIB-RELATED"/>
    <property type="match status" value="1"/>
</dbReference>
<evidence type="ECO:0000256" key="1">
    <source>
        <dbReference type="ARBA" id="ARBA00010617"/>
    </source>
</evidence>
<evidence type="ECO:0000256" key="2">
    <source>
        <dbReference type="SAM" id="MobiDB-lite"/>
    </source>
</evidence>
<dbReference type="PANTHER" id="PTHR46696">
    <property type="entry name" value="P450, PUTATIVE (EUROFUNG)-RELATED"/>
    <property type="match status" value="1"/>
</dbReference>
<dbReference type="InterPro" id="IPR002397">
    <property type="entry name" value="Cyt_P450_B"/>
</dbReference>
<sequence length="503" mass="54018">MTSPHEPGALPPENHPYGTGALPPETPAHGPGALPPESAAAGAPPPGCPAHGGGTSHGGGTAAPFPPQASHAAPYDPAQDIVRLYGPDFAADPHGIYAVLRQQGPVAQVEIAPGVTAMLVTDYRAALELLNDDATWSKDSRPWMPTVPADSQVMPMLSWRPNVFFSDGEAHDRYRKVITDSFALIEPHELRAYVRGAADQLISRFGAEGRVDLISQYARVLPLMIFNRVFGLPDSYSDRLISALADMLDGASPEQAAKANENFTQYIQELIGAKKERRGPDLTSWFMDHPAGLSDEELVHQIVITMGAGHEPTTNLIGNALARMLSDDRYYSTLSGGALTARDAINDVLWNDPPLGNYSAHYPRRDVFFHGTWIRANQLTMVSYAAANAQFGTTPLEQPRAGGGAHLSWAAGPHACPVRPTALLIATTAIERLTAWLSDIELTVPFEQLEWRVGAFHRALAALPARFTPLTPDQAGATPWDSSPSPSTRSAPTSPERPPASAR</sequence>
<proteinExistence type="inferred from homology"/>
<dbReference type="Proteomes" id="UP001500909">
    <property type="component" value="Unassembled WGS sequence"/>
</dbReference>
<reference evidence="4" key="1">
    <citation type="journal article" date="2019" name="Int. J. Syst. Evol. Microbiol.">
        <title>The Global Catalogue of Microorganisms (GCM) 10K type strain sequencing project: providing services to taxonomists for standard genome sequencing and annotation.</title>
        <authorList>
            <consortium name="The Broad Institute Genomics Platform"/>
            <consortium name="The Broad Institute Genome Sequencing Center for Infectious Disease"/>
            <person name="Wu L."/>
            <person name="Ma J."/>
        </authorList>
    </citation>
    <scope>NUCLEOTIDE SEQUENCE [LARGE SCALE GENOMIC DNA]</scope>
    <source>
        <strain evidence="4">JCM 4805</strain>
    </source>
</reference>
<comment type="caution">
    <text evidence="3">The sequence shown here is derived from an EMBL/GenBank/DDBJ whole genome shotgun (WGS) entry which is preliminary data.</text>
</comment>
<feature type="compositionally biased region" description="Gly residues" evidence="2">
    <location>
        <begin position="50"/>
        <end position="61"/>
    </location>
</feature>
<dbReference type="Gene3D" id="1.10.630.10">
    <property type="entry name" value="Cytochrome P450"/>
    <property type="match status" value="1"/>
</dbReference>
<comment type="similarity">
    <text evidence="1">Belongs to the cytochrome P450 family.</text>
</comment>
<keyword evidence="4" id="KW-1185">Reference proteome</keyword>